<evidence type="ECO:0000256" key="1">
    <source>
        <dbReference type="ARBA" id="ARBA00004123"/>
    </source>
</evidence>
<dbReference type="EMBL" id="KI894014">
    <property type="protein sequence ID" value="OCF48297.1"/>
    <property type="molecule type" value="Genomic_DNA"/>
</dbReference>
<keyword evidence="7" id="KW-0539">Nucleus</keyword>
<organism evidence="9">
    <name type="scientific">Kwoniella pini CBS 10737</name>
    <dbReference type="NCBI Taxonomy" id="1296096"/>
    <lineage>
        <taxon>Eukaryota</taxon>
        <taxon>Fungi</taxon>
        <taxon>Dikarya</taxon>
        <taxon>Basidiomycota</taxon>
        <taxon>Agaricomycotina</taxon>
        <taxon>Tremellomycetes</taxon>
        <taxon>Tremellales</taxon>
        <taxon>Cryptococcaceae</taxon>
        <taxon>Kwoniella</taxon>
    </lineage>
</organism>
<dbReference type="GO" id="GO:0045944">
    <property type="term" value="P:positive regulation of transcription by RNA polymerase II"/>
    <property type="evidence" value="ECO:0007669"/>
    <property type="project" value="TreeGrafter"/>
</dbReference>
<dbReference type="KEGG" id="kpin:30174534"/>
<dbReference type="GO" id="GO:0043565">
    <property type="term" value="F:sequence-specific DNA binding"/>
    <property type="evidence" value="ECO:0007669"/>
    <property type="project" value="TreeGrafter"/>
</dbReference>
<keyword evidence="2" id="KW-0479">Metal-binding</keyword>
<evidence type="ECO:0000313" key="9">
    <source>
        <dbReference type="EMBL" id="OCF48297.1"/>
    </source>
</evidence>
<comment type="subcellular location">
    <subcellularLocation>
        <location evidence="1">Nucleus</location>
    </subcellularLocation>
</comment>
<evidence type="ECO:0000256" key="7">
    <source>
        <dbReference type="ARBA" id="ARBA00023242"/>
    </source>
</evidence>
<reference evidence="9" key="2">
    <citation type="submission" date="2016-07" db="EMBL/GenBank/DDBJ databases">
        <title>Evolution of pathogenesis and genome organization in the Tremellales.</title>
        <authorList>
            <person name="Cuomo C."/>
            <person name="Litvintseva A."/>
            <person name="Heitman J."/>
            <person name="Chen Y."/>
            <person name="Sun S."/>
            <person name="Springer D."/>
            <person name="Dromer F."/>
            <person name="Young S."/>
            <person name="Zeng Q."/>
            <person name="Chapman S."/>
            <person name="Gujja S."/>
            <person name="Saif S."/>
            <person name="Birren B."/>
        </authorList>
    </citation>
    <scope>NUCLEOTIDE SEQUENCE</scope>
    <source>
        <strain evidence="9">CBS 10737</strain>
    </source>
</reference>
<dbReference type="GO" id="GO:0008270">
    <property type="term" value="F:zinc ion binding"/>
    <property type="evidence" value="ECO:0007669"/>
    <property type="project" value="InterPro"/>
</dbReference>
<dbReference type="Pfam" id="PF04082">
    <property type="entry name" value="Fungal_trans"/>
    <property type="match status" value="1"/>
</dbReference>
<dbReference type="GO" id="GO:0006351">
    <property type="term" value="P:DNA-templated transcription"/>
    <property type="evidence" value="ECO:0007669"/>
    <property type="project" value="InterPro"/>
</dbReference>
<sequence length="167" mass="19163">MPREPPVCNESRSSTASSRKRRGLAYWLSIQNWQFKHRYLCALQPLSDINIEQQDDIARAIDEHFGAFFLWMLYGLGAKLCENDPGIIPVSHEVYFDTALRHFTPLSTIQSLTTVQALLLLIVYTFRHTSSELSLWHTGGLAIRSAIELGLHRKIRLKDIRESDPRA</sequence>
<evidence type="ECO:0000256" key="3">
    <source>
        <dbReference type="ARBA" id="ARBA00022833"/>
    </source>
</evidence>
<keyword evidence="6" id="KW-0804">Transcription</keyword>
<dbReference type="AlphaFoldDB" id="A0A1B9HYF0"/>
<accession>A0A1B9HYF0</accession>
<evidence type="ECO:0000256" key="4">
    <source>
        <dbReference type="ARBA" id="ARBA00023015"/>
    </source>
</evidence>
<name>A0A1B9HYF0_9TREE</name>
<dbReference type="GeneID" id="30174534"/>
<keyword evidence="3" id="KW-0862">Zinc</keyword>
<reference evidence="9" key="1">
    <citation type="submission" date="2013-07" db="EMBL/GenBank/DDBJ databases">
        <title>The Genome Sequence of Cryptococcus pinus CBS10737.</title>
        <authorList>
            <consortium name="The Broad Institute Genome Sequencing Platform"/>
            <person name="Cuomo C."/>
            <person name="Litvintseva A."/>
            <person name="Chen Y."/>
            <person name="Heitman J."/>
            <person name="Sun S."/>
            <person name="Springer D."/>
            <person name="Dromer F."/>
            <person name="Young S.K."/>
            <person name="Zeng Q."/>
            <person name="Gargeya S."/>
            <person name="Fitzgerald M."/>
            <person name="Abouelleil A."/>
            <person name="Alvarado L."/>
            <person name="Berlin A.M."/>
            <person name="Chapman S.B."/>
            <person name="Dewar J."/>
            <person name="Goldberg J."/>
            <person name="Griggs A."/>
            <person name="Gujja S."/>
            <person name="Hansen M."/>
            <person name="Howarth C."/>
            <person name="Imamovic A."/>
            <person name="Larimer J."/>
            <person name="McCowan C."/>
            <person name="Murphy C."/>
            <person name="Pearson M."/>
            <person name="Priest M."/>
            <person name="Roberts A."/>
            <person name="Saif S."/>
            <person name="Shea T."/>
            <person name="Sykes S."/>
            <person name="Wortman J."/>
            <person name="Nusbaum C."/>
            <person name="Birren B."/>
        </authorList>
    </citation>
    <scope>NUCLEOTIDE SEQUENCE [LARGE SCALE GENOMIC DNA]</scope>
    <source>
        <strain evidence="9">CBS 10737</strain>
    </source>
</reference>
<dbReference type="InterPro" id="IPR052202">
    <property type="entry name" value="Yeast_MetPath_Reg"/>
</dbReference>
<dbReference type="PANTHER" id="PTHR47782">
    <property type="entry name" value="ZN(II)2CYS6 TRANSCRIPTION FACTOR (EUROFUNG)-RELATED"/>
    <property type="match status" value="1"/>
</dbReference>
<dbReference type="RefSeq" id="XP_019009516.2">
    <property type="nucleotide sequence ID" value="XM_019157876.2"/>
</dbReference>
<dbReference type="CDD" id="cd12148">
    <property type="entry name" value="fungal_TF_MHR"/>
    <property type="match status" value="1"/>
</dbReference>
<dbReference type="STRING" id="1296096.A0A1B9HYF0"/>
<keyword evidence="4" id="KW-0805">Transcription regulation</keyword>
<evidence type="ECO:0000256" key="2">
    <source>
        <dbReference type="ARBA" id="ARBA00022723"/>
    </source>
</evidence>
<keyword evidence="5" id="KW-0238">DNA-binding</keyword>
<dbReference type="InterPro" id="IPR007219">
    <property type="entry name" value="XnlR_reg_dom"/>
</dbReference>
<feature type="domain" description="Xylanolytic transcriptional activator regulatory" evidence="8">
    <location>
        <begin position="68"/>
        <end position="157"/>
    </location>
</feature>
<proteinExistence type="predicted"/>
<evidence type="ECO:0000256" key="6">
    <source>
        <dbReference type="ARBA" id="ARBA00023163"/>
    </source>
</evidence>
<evidence type="ECO:0000256" key="5">
    <source>
        <dbReference type="ARBA" id="ARBA00023125"/>
    </source>
</evidence>
<dbReference type="PANTHER" id="PTHR47782:SF12">
    <property type="entry name" value="ZN(II)2CYS6 TRANSCRIPTION FACTOR (EUROFUNG)"/>
    <property type="match status" value="1"/>
</dbReference>
<protein>
    <recommendedName>
        <fullName evidence="8">Xylanolytic transcriptional activator regulatory domain-containing protein</fullName>
    </recommendedName>
</protein>
<dbReference type="GO" id="GO:0000981">
    <property type="term" value="F:DNA-binding transcription factor activity, RNA polymerase II-specific"/>
    <property type="evidence" value="ECO:0007669"/>
    <property type="project" value="TreeGrafter"/>
</dbReference>
<dbReference type="OrthoDB" id="2562586at2759"/>
<evidence type="ECO:0000259" key="8">
    <source>
        <dbReference type="Pfam" id="PF04082"/>
    </source>
</evidence>
<gene>
    <name evidence="9" type="ORF">I206_06165</name>
</gene>
<dbReference type="GO" id="GO:0005634">
    <property type="term" value="C:nucleus"/>
    <property type="evidence" value="ECO:0007669"/>
    <property type="project" value="UniProtKB-SubCell"/>
</dbReference>